<name>A0A0F7BYG8_BRELA</name>
<dbReference type="Gene3D" id="1.10.4030.10">
    <property type="entry name" value="Porin chaperone SurA, peptide-binding domain"/>
    <property type="match status" value="1"/>
</dbReference>
<protein>
    <recommendedName>
        <fullName evidence="2">Peptidylprolyl isomerase</fullName>
    </recommendedName>
</protein>
<sequence>MMKKFDVTMLTIAILVVGLVILGVTGKQETQEPAVAIVNGEAITKDRVINGFTPKGQQKVMENAIKEIVIRQEAKKLGVQVDQKAIDAEVEQIKKSWGTKEEFEEFLKRKKITEADMRKDLEMSELSEKAFATSIPLKDEEIKKYFEQHKSEFGDNAVYENVKDKVKEKAMSEHKKEFFDQWIHTLVKNADIKYISKIEQPVFEEDEKK</sequence>
<dbReference type="InterPro" id="IPR027304">
    <property type="entry name" value="Trigger_fact/SurA_dom_sf"/>
</dbReference>
<dbReference type="EMBL" id="CP011074">
    <property type="protein sequence ID" value="AKF92758.1"/>
    <property type="molecule type" value="Genomic_DNA"/>
</dbReference>
<gene>
    <name evidence="1" type="ORF">EX87_03095</name>
</gene>
<dbReference type="PANTHER" id="PTHR47245:SF2">
    <property type="entry name" value="PEPTIDYL-PROLYL CIS-TRANS ISOMERASE HP_0175-RELATED"/>
    <property type="match status" value="1"/>
</dbReference>
<dbReference type="PANTHER" id="PTHR47245">
    <property type="entry name" value="PEPTIDYLPROLYL ISOMERASE"/>
    <property type="match status" value="1"/>
</dbReference>
<dbReference type="RefSeq" id="WP_031411414.1">
    <property type="nucleotide sequence ID" value="NZ_CP011074.1"/>
</dbReference>
<evidence type="ECO:0000313" key="1">
    <source>
        <dbReference type="EMBL" id="AKF92758.1"/>
    </source>
</evidence>
<dbReference type="SUPFAM" id="SSF109998">
    <property type="entry name" value="Triger factor/SurA peptide-binding domain-like"/>
    <property type="match status" value="1"/>
</dbReference>
<accession>A0A0F7BYG8</accession>
<dbReference type="AlphaFoldDB" id="A0A0F7BYG8"/>
<proteinExistence type="predicted"/>
<organism evidence="1">
    <name type="scientific">Brevibacillus laterosporus</name>
    <name type="common">Bacillus laterosporus</name>
    <dbReference type="NCBI Taxonomy" id="1465"/>
    <lineage>
        <taxon>Bacteria</taxon>
        <taxon>Bacillati</taxon>
        <taxon>Bacillota</taxon>
        <taxon>Bacilli</taxon>
        <taxon>Bacillales</taxon>
        <taxon>Paenibacillaceae</taxon>
        <taxon>Brevibacillus</taxon>
    </lineage>
</organism>
<dbReference type="Pfam" id="PF13624">
    <property type="entry name" value="SurA_N_3"/>
    <property type="match status" value="1"/>
</dbReference>
<reference evidence="1" key="1">
    <citation type="submission" date="2015-03" db="EMBL/GenBank/DDBJ databases">
        <title>MIGS Cultured Bacterial/Archaeal sample from Brevibacillus laterosporus.</title>
        <authorList>
            <person name="Zeng D."/>
            <person name="Zhu L."/>
            <person name="Dong G."/>
            <person name="Ye W."/>
            <person name="Ren D."/>
            <person name="Wu L."/>
            <person name="Xu J."/>
            <person name="Li G."/>
            <person name="Guo L."/>
        </authorList>
    </citation>
    <scope>NUCLEOTIDE SEQUENCE</scope>
    <source>
        <strain evidence="1">B9</strain>
    </source>
</reference>
<dbReference type="InterPro" id="IPR050245">
    <property type="entry name" value="PrsA_foldase"/>
</dbReference>
<evidence type="ECO:0008006" key="2">
    <source>
        <dbReference type="Google" id="ProtNLM"/>
    </source>
</evidence>